<evidence type="ECO:0008006" key="14">
    <source>
        <dbReference type="Google" id="ProtNLM"/>
    </source>
</evidence>
<evidence type="ECO:0000256" key="8">
    <source>
        <dbReference type="ARBA" id="ARBA00023136"/>
    </source>
</evidence>
<dbReference type="VEuPathDB" id="ToxoDB:EAH_00048670"/>
<dbReference type="PANTHER" id="PTHR28650">
    <property type="entry name" value="PHOSPHATIDYLINOSITOL-GLYCAN BIOSYNTHESIS CLASS X PROTEIN"/>
    <property type="match status" value="1"/>
</dbReference>
<evidence type="ECO:0000256" key="7">
    <source>
        <dbReference type="ARBA" id="ARBA00022989"/>
    </source>
</evidence>
<protein>
    <recommendedName>
        <fullName evidence="14">Phosphatidylinositol-glycan biosynthesis class X protein</fullName>
    </recommendedName>
</protein>
<keyword evidence="13" id="KW-1185">Reference proteome</keyword>
<evidence type="ECO:0000256" key="4">
    <source>
        <dbReference type="ARBA" id="ARBA00022502"/>
    </source>
</evidence>
<keyword evidence="7 10" id="KW-1133">Transmembrane helix</keyword>
<keyword evidence="9" id="KW-0325">Glycoprotein</keyword>
<dbReference type="EMBL" id="HG673592">
    <property type="protein sequence ID" value="CDI84116.1"/>
    <property type="molecule type" value="Genomic_DNA"/>
</dbReference>
<evidence type="ECO:0000256" key="10">
    <source>
        <dbReference type="SAM" id="Phobius"/>
    </source>
</evidence>
<evidence type="ECO:0000256" key="3">
    <source>
        <dbReference type="ARBA" id="ARBA00010345"/>
    </source>
</evidence>
<dbReference type="AlphaFoldDB" id="U6GV42"/>
<keyword evidence="5 10" id="KW-0812">Transmembrane</keyword>
<organism evidence="12 13">
    <name type="scientific">Eimeria acervulina</name>
    <name type="common">Coccidian parasite</name>
    <dbReference type="NCBI Taxonomy" id="5801"/>
    <lineage>
        <taxon>Eukaryota</taxon>
        <taxon>Sar</taxon>
        <taxon>Alveolata</taxon>
        <taxon>Apicomplexa</taxon>
        <taxon>Conoidasida</taxon>
        <taxon>Coccidia</taxon>
        <taxon>Eucoccidiorida</taxon>
        <taxon>Eimeriorina</taxon>
        <taxon>Eimeriidae</taxon>
        <taxon>Eimeria</taxon>
    </lineage>
</organism>
<gene>
    <name evidence="12" type="ORF">EAH_00048670</name>
</gene>
<feature type="transmembrane region" description="Helical" evidence="10">
    <location>
        <begin position="279"/>
        <end position="302"/>
    </location>
</feature>
<evidence type="ECO:0000256" key="9">
    <source>
        <dbReference type="ARBA" id="ARBA00023180"/>
    </source>
</evidence>
<comment type="subcellular location">
    <subcellularLocation>
        <location evidence="1">Endoplasmic reticulum membrane</location>
        <topology evidence="1">Single-pass membrane protein</topology>
    </subcellularLocation>
</comment>
<reference evidence="12" key="1">
    <citation type="submission" date="2013-10" db="EMBL/GenBank/DDBJ databases">
        <title>Genomic analysis of the causative agents of coccidiosis in chickens.</title>
        <authorList>
            <person name="Reid A.J."/>
            <person name="Blake D."/>
            <person name="Billington K."/>
            <person name="Browne H."/>
            <person name="Dunn M."/>
            <person name="Hung S."/>
            <person name="Kawahara F."/>
            <person name="Miranda-Saavedra D."/>
            <person name="Mourier T."/>
            <person name="Nagra H."/>
            <person name="Otto T.D."/>
            <person name="Rawlings N."/>
            <person name="Sanchez A."/>
            <person name="Sanders M."/>
            <person name="Subramaniam C."/>
            <person name="Tay Y."/>
            <person name="Dear P."/>
            <person name="Doerig C."/>
            <person name="Gruber A."/>
            <person name="Parkinson J."/>
            <person name="Shirley M."/>
            <person name="Wan K.L."/>
            <person name="Berriman M."/>
            <person name="Tomley F."/>
            <person name="Pain A."/>
        </authorList>
    </citation>
    <scope>NUCLEOTIDE SEQUENCE [LARGE SCALE GENOMIC DNA]</scope>
    <source>
        <strain evidence="12">Houghton</strain>
    </source>
</reference>
<dbReference type="OMA" id="STHEVMV"/>
<keyword evidence="8 10" id="KW-0472">Membrane</keyword>
<evidence type="ECO:0000313" key="12">
    <source>
        <dbReference type="EMBL" id="CDI84116.1"/>
    </source>
</evidence>
<comment type="similarity">
    <text evidence="3">Belongs to the PIGX family.</text>
</comment>
<dbReference type="InterPro" id="IPR013233">
    <property type="entry name" value="PIG-X/PBN1"/>
</dbReference>
<dbReference type="GO" id="GO:0006506">
    <property type="term" value="P:GPI anchor biosynthetic process"/>
    <property type="evidence" value="ECO:0007669"/>
    <property type="project" value="UniProtKB-UniPathway"/>
</dbReference>
<reference evidence="12" key="2">
    <citation type="submission" date="2013-10" db="EMBL/GenBank/DDBJ databases">
        <authorList>
            <person name="Aslett M."/>
        </authorList>
    </citation>
    <scope>NUCLEOTIDE SEQUENCE [LARGE SCALE GENOMIC DNA]</scope>
    <source>
        <strain evidence="12">Houghton</strain>
    </source>
</reference>
<comment type="pathway">
    <text evidence="2">Glycolipid biosynthesis; glycosylphosphatidylinositol-anchor biosynthesis.</text>
</comment>
<evidence type="ECO:0000256" key="1">
    <source>
        <dbReference type="ARBA" id="ARBA00004389"/>
    </source>
</evidence>
<dbReference type="UniPathway" id="UPA00196"/>
<sequence>MPRHIRPLLLLLLLLHTPASIYGSSSRNSNSSSSSSTDVSLSLVKASTRLEGKGFHRVFESRILLQQQPNARTAASAAAGEKDAAEECLLSLEYRLPQQLFADPDQTYELGAPDRHGRVISTGAPGGPLLLQATTIFKPSCQGGPRGAPQGGSCMQGPVMVDVELPSYSPRLGPPPVVRQEVHIHPKMLEGGAPGSTHEVMVQLPVHLRYGAPCSGSSCNGLLREAAAAPLVGLSCRGREKQQQTATAAPAAAAAAARGAAAEAAAVEFFVPVGQTAHWGLSAAVTAAAMTFSIIAVVFALAA</sequence>
<evidence type="ECO:0000313" key="13">
    <source>
        <dbReference type="Proteomes" id="UP000018050"/>
    </source>
</evidence>
<dbReference type="InterPro" id="IPR040039">
    <property type="entry name" value="PIGX"/>
</dbReference>
<feature type="chain" id="PRO_5004671285" description="Phosphatidylinositol-glycan biosynthesis class X protein" evidence="11">
    <location>
        <begin position="24"/>
        <end position="303"/>
    </location>
</feature>
<dbReference type="PANTHER" id="PTHR28650:SF1">
    <property type="entry name" value="PHOSPHATIDYLINOSITOL-GLYCAN BIOSYNTHESIS CLASS X PROTEIN"/>
    <property type="match status" value="1"/>
</dbReference>
<dbReference type="Pfam" id="PF08320">
    <property type="entry name" value="PIG-X"/>
    <property type="match status" value="1"/>
</dbReference>
<evidence type="ECO:0000256" key="11">
    <source>
        <dbReference type="SAM" id="SignalP"/>
    </source>
</evidence>
<keyword evidence="11" id="KW-0732">Signal</keyword>
<name>U6GV42_EIMAC</name>
<evidence type="ECO:0000256" key="6">
    <source>
        <dbReference type="ARBA" id="ARBA00022824"/>
    </source>
</evidence>
<proteinExistence type="inferred from homology"/>
<accession>U6GV42</accession>
<feature type="signal peptide" evidence="11">
    <location>
        <begin position="1"/>
        <end position="23"/>
    </location>
</feature>
<evidence type="ECO:0000256" key="2">
    <source>
        <dbReference type="ARBA" id="ARBA00004687"/>
    </source>
</evidence>
<dbReference type="OrthoDB" id="346204at2759"/>
<dbReference type="RefSeq" id="XP_013246841.1">
    <property type="nucleotide sequence ID" value="XM_013391387.1"/>
</dbReference>
<keyword evidence="6" id="KW-0256">Endoplasmic reticulum</keyword>
<dbReference type="Proteomes" id="UP000018050">
    <property type="component" value="Unassembled WGS sequence"/>
</dbReference>
<keyword evidence="4" id="KW-0337">GPI-anchor biosynthesis</keyword>
<evidence type="ECO:0000256" key="5">
    <source>
        <dbReference type="ARBA" id="ARBA00022692"/>
    </source>
</evidence>
<dbReference type="GO" id="GO:0005789">
    <property type="term" value="C:endoplasmic reticulum membrane"/>
    <property type="evidence" value="ECO:0007669"/>
    <property type="project" value="UniProtKB-SubCell"/>
</dbReference>
<dbReference type="GeneID" id="25272937"/>